<dbReference type="AlphaFoldDB" id="A0A7R9L5U6"/>
<dbReference type="InterPro" id="IPR038322">
    <property type="entry name" value="Pex19_C_sf"/>
</dbReference>
<dbReference type="Gene3D" id="1.20.120.900">
    <property type="entry name" value="Pex19, mPTS binding domain"/>
    <property type="match status" value="1"/>
</dbReference>
<dbReference type="InterPro" id="IPR006708">
    <property type="entry name" value="Pex19"/>
</dbReference>
<sequence length="195" mass="21612">ANATSDEEFQNSLQETLKTISEKAQTVVGQDNNLSEEELAKIWSNLGIGGEEEADGGSGFANLMPLMTNMMQNLLSKELLYPALSELAEKYPVYLNENKDSLSAEDLKRYTKQMELMKEVCNEFDAELPEDTEAVKKERFQRILSVMQSMQNCGSPPTQLIGDVPDFASGLPPDLKLPNFPGLNSDQNPGQCLIM</sequence>
<dbReference type="PANTHER" id="PTHR12774">
    <property type="entry name" value="PEROXISOMAL BIOGENESIS FACTOR 19"/>
    <property type="match status" value="1"/>
</dbReference>
<dbReference type="Pfam" id="PF04614">
    <property type="entry name" value="Pex19"/>
    <property type="match status" value="1"/>
</dbReference>
<dbReference type="EMBL" id="CAJPIZ010017356">
    <property type="protein sequence ID" value="CAG2116069.1"/>
    <property type="molecule type" value="Genomic_DNA"/>
</dbReference>
<dbReference type="OrthoDB" id="21292at2759"/>
<dbReference type="GO" id="GO:0045046">
    <property type="term" value="P:protein import into peroxisome membrane"/>
    <property type="evidence" value="ECO:0007669"/>
    <property type="project" value="TreeGrafter"/>
</dbReference>
<protein>
    <recommendedName>
        <fullName evidence="2">Peroxin-19</fullName>
    </recommendedName>
</protein>
<dbReference type="PANTHER" id="PTHR12774:SF2">
    <property type="entry name" value="PEROXISOMAL BIOGENESIS FACTOR 19"/>
    <property type="match status" value="1"/>
</dbReference>
<reference evidence="3" key="1">
    <citation type="submission" date="2020-11" db="EMBL/GenBank/DDBJ databases">
        <authorList>
            <person name="Tran Van P."/>
        </authorList>
    </citation>
    <scope>NUCLEOTIDE SEQUENCE</scope>
</reference>
<keyword evidence="4" id="KW-1185">Reference proteome</keyword>
<evidence type="ECO:0000256" key="2">
    <source>
        <dbReference type="ARBA" id="ARBA00029688"/>
    </source>
</evidence>
<dbReference type="GO" id="GO:0033328">
    <property type="term" value="F:peroxisome membrane targeting sequence binding"/>
    <property type="evidence" value="ECO:0007669"/>
    <property type="project" value="TreeGrafter"/>
</dbReference>
<name>A0A7R9L5U6_9ACAR</name>
<gene>
    <name evidence="3" type="ORF">OSB1V03_LOCUS16030</name>
</gene>
<proteinExistence type="inferred from homology"/>
<evidence type="ECO:0000256" key="1">
    <source>
        <dbReference type="ARBA" id="ARBA00006326"/>
    </source>
</evidence>
<organism evidence="3">
    <name type="scientific">Medioppia subpectinata</name>
    <dbReference type="NCBI Taxonomy" id="1979941"/>
    <lineage>
        <taxon>Eukaryota</taxon>
        <taxon>Metazoa</taxon>
        <taxon>Ecdysozoa</taxon>
        <taxon>Arthropoda</taxon>
        <taxon>Chelicerata</taxon>
        <taxon>Arachnida</taxon>
        <taxon>Acari</taxon>
        <taxon>Acariformes</taxon>
        <taxon>Sarcoptiformes</taxon>
        <taxon>Oribatida</taxon>
        <taxon>Brachypylina</taxon>
        <taxon>Oppioidea</taxon>
        <taxon>Oppiidae</taxon>
        <taxon>Medioppia</taxon>
    </lineage>
</organism>
<comment type="similarity">
    <text evidence="1">Belongs to the peroxin-19 family.</text>
</comment>
<dbReference type="EMBL" id="OC871931">
    <property type="protein sequence ID" value="CAD7635639.1"/>
    <property type="molecule type" value="Genomic_DNA"/>
</dbReference>
<accession>A0A7R9L5U6</accession>
<feature type="non-terminal residue" evidence="3">
    <location>
        <position position="195"/>
    </location>
</feature>
<dbReference type="GO" id="GO:0005778">
    <property type="term" value="C:peroxisomal membrane"/>
    <property type="evidence" value="ECO:0007669"/>
    <property type="project" value="TreeGrafter"/>
</dbReference>
<evidence type="ECO:0000313" key="4">
    <source>
        <dbReference type="Proteomes" id="UP000759131"/>
    </source>
</evidence>
<evidence type="ECO:0000313" key="3">
    <source>
        <dbReference type="EMBL" id="CAD7635639.1"/>
    </source>
</evidence>
<dbReference type="Proteomes" id="UP000759131">
    <property type="component" value="Unassembled WGS sequence"/>
</dbReference>